<accession>A0AAV8X1T4</accession>
<comment type="caution">
    <text evidence="1">The sequence shown here is derived from an EMBL/GenBank/DDBJ whole genome shotgun (WGS) entry which is preliminary data.</text>
</comment>
<evidence type="ECO:0000313" key="1">
    <source>
        <dbReference type="EMBL" id="KAJ8932367.1"/>
    </source>
</evidence>
<dbReference type="InterPro" id="IPR038077">
    <property type="entry name" value="Troponin_sf"/>
</dbReference>
<dbReference type="Proteomes" id="UP001162156">
    <property type="component" value="Unassembled WGS sequence"/>
</dbReference>
<organism evidence="1 2">
    <name type="scientific">Rhamnusium bicolor</name>
    <dbReference type="NCBI Taxonomy" id="1586634"/>
    <lineage>
        <taxon>Eukaryota</taxon>
        <taxon>Metazoa</taxon>
        <taxon>Ecdysozoa</taxon>
        <taxon>Arthropoda</taxon>
        <taxon>Hexapoda</taxon>
        <taxon>Insecta</taxon>
        <taxon>Pterygota</taxon>
        <taxon>Neoptera</taxon>
        <taxon>Endopterygota</taxon>
        <taxon>Coleoptera</taxon>
        <taxon>Polyphaga</taxon>
        <taxon>Cucujiformia</taxon>
        <taxon>Chrysomeloidea</taxon>
        <taxon>Cerambycidae</taxon>
        <taxon>Lepturinae</taxon>
        <taxon>Rhagiini</taxon>
        <taxon>Rhamnusium</taxon>
    </lineage>
</organism>
<dbReference type="InterPro" id="IPR001978">
    <property type="entry name" value="Troponin"/>
</dbReference>
<keyword evidence="2" id="KW-1185">Reference proteome</keyword>
<evidence type="ECO:0000313" key="2">
    <source>
        <dbReference type="Proteomes" id="UP001162156"/>
    </source>
</evidence>
<dbReference type="EMBL" id="JANEYF010004054">
    <property type="protein sequence ID" value="KAJ8932367.1"/>
    <property type="molecule type" value="Genomic_DNA"/>
</dbReference>
<name>A0AAV8X1T4_9CUCU</name>
<gene>
    <name evidence="1" type="ORF">NQ314_014734</name>
</gene>
<dbReference type="SUPFAM" id="SSF90250">
    <property type="entry name" value="Troponin coil-coiled subunits"/>
    <property type="match status" value="1"/>
</dbReference>
<reference evidence="1" key="1">
    <citation type="journal article" date="2023" name="Insect Mol. Biol.">
        <title>Genome sequencing provides insights into the evolution of gene families encoding plant cell wall-degrading enzymes in longhorned beetles.</title>
        <authorList>
            <person name="Shin N.R."/>
            <person name="Okamura Y."/>
            <person name="Kirsch R."/>
            <person name="Pauchet Y."/>
        </authorList>
    </citation>
    <scope>NUCLEOTIDE SEQUENCE</scope>
    <source>
        <strain evidence="1">RBIC_L_NR</strain>
    </source>
</reference>
<dbReference type="Pfam" id="PF00992">
    <property type="entry name" value="Troponin"/>
    <property type="match status" value="1"/>
</dbReference>
<dbReference type="Gene3D" id="1.20.5.350">
    <property type="match status" value="1"/>
</dbReference>
<proteinExistence type="predicted"/>
<protein>
    <submittedName>
        <fullName evidence="1">Uncharacterized protein</fullName>
    </submittedName>
</protein>
<dbReference type="GO" id="GO:0005861">
    <property type="term" value="C:troponin complex"/>
    <property type="evidence" value="ECO:0007669"/>
    <property type="project" value="InterPro"/>
</dbReference>
<dbReference type="AlphaFoldDB" id="A0AAV8X1T4"/>
<sequence length="87" mass="10356">MNFRSQQPSERPQRKIVSINFITRNSVDNFCLLSVKPPLKKVSKYENKFAKLQKKAAEFNFRNQLKVVKKKEFTLEEEDKEVSIVYM</sequence>